<proteinExistence type="predicted"/>
<keyword evidence="1" id="KW-0732">Signal</keyword>
<evidence type="ECO:0000313" key="2">
    <source>
        <dbReference type="EMBL" id="NDK91011.1"/>
    </source>
</evidence>
<dbReference type="EMBL" id="JAADZU010000054">
    <property type="protein sequence ID" value="NDK91011.1"/>
    <property type="molecule type" value="Genomic_DNA"/>
</dbReference>
<name>A0A7K3LSM2_9ACTN</name>
<evidence type="ECO:0008006" key="4">
    <source>
        <dbReference type="Google" id="ProtNLM"/>
    </source>
</evidence>
<dbReference type="AlphaFoldDB" id="A0A7K3LSM2"/>
<feature type="signal peptide" evidence="1">
    <location>
        <begin position="1"/>
        <end position="19"/>
    </location>
</feature>
<gene>
    <name evidence="2" type="ORF">GYA93_15675</name>
</gene>
<sequence length="172" mass="17299">MKRLPIAVLSAAAGAVLLAGCSPEDSVAGPGSSTAAASSIAAVSCSTSAEVATGTDPQIASAAESAALPAGAKVVYVLSQHNVDDRTKEDVIVRICSPGLVGDQLKDAGTVIARSIKESPAGNSVATLRVTNVAEGNHPQGKIRCEDFATYTFSANAAEGALRAAWKYPSES</sequence>
<evidence type="ECO:0000313" key="3">
    <source>
        <dbReference type="Proteomes" id="UP000466307"/>
    </source>
</evidence>
<feature type="chain" id="PRO_5039036002" description="Lipoprotein" evidence="1">
    <location>
        <begin position="20"/>
        <end position="172"/>
    </location>
</feature>
<keyword evidence="3" id="KW-1185">Reference proteome</keyword>
<dbReference type="Proteomes" id="UP000466307">
    <property type="component" value="Unassembled WGS sequence"/>
</dbReference>
<dbReference type="PROSITE" id="PS51257">
    <property type="entry name" value="PROKAR_LIPOPROTEIN"/>
    <property type="match status" value="1"/>
</dbReference>
<organism evidence="2 3">
    <name type="scientific">Gordonia desulfuricans</name>
    <dbReference type="NCBI Taxonomy" id="89051"/>
    <lineage>
        <taxon>Bacteria</taxon>
        <taxon>Bacillati</taxon>
        <taxon>Actinomycetota</taxon>
        <taxon>Actinomycetes</taxon>
        <taxon>Mycobacteriales</taxon>
        <taxon>Gordoniaceae</taxon>
        <taxon>Gordonia</taxon>
    </lineage>
</organism>
<reference evidence="2 3" key="1">
    <citation type="submission" date="2020-01" db="EMBL/GenBank/DDBJ databases">
        <title>Investigation of new actinobacteria for the biodesulphurisation of diesel fuel.</title>
        <authorList>
            <person name="Athi Narayanan S.M."/>
        </authorList>
    </citation>
    <scope>NUCLEOTIDE SEQUENCE [LARGE SCALE GENOMIC DNA]</scope>
    <source>
        <strain evidence="2 3">213E</strain>
    </source>
</reference>
<protein>
    <recommendedName>
        <fullName evidence="4">Lipoprotein</fullName>
    </recommendedName>
</protein>
<evidence type="ECO:0000256" key="1">
    <source>
        <dbReference type="SAM" id="SignalP"/>
    </source>
</evidence>
<comment type="caution">
    <text evidence="2">The sequence shown here is derived from an EMBL/GenBank/DDBJ whole genome shotgun (WGS) entry which is preliminary data.</text>
</comment>
<dbReference type="RefSeq" id="WP_157079410.1">
    <property type="nucleotide sequence ID" value="NZ_JAADZU010000054.1"/>
</dbReference>
<accession>A0A7K3LSM2</accession>